<reference evidence="17" key="1">
    <citation type="submission" date="2016-02" db="EMBL/GenBank/DDBJ databases">
        <authorList>
            <person name="Holder M.E."/>
            <person name="Ajami N.J."/>
            <person name="Petrosino J.F."/>
        </authorList>
    </citation>
    <scope>NUCLEOTIDE SEQUENCE [LARGE SCALE GENOMIC DNA]</scope>
    <source>
        <strain evidence="17">DSM 12838</strain>
    </source>
</reference>
<dbReference type="GO" id="GO:0000287">
    <property type="term" value="F:magnesium ion binding"/>
    <property type="evidence" value="ECO:0007669"/>
    <property type="project" value="UniProtKB-UniRule"/>
</dbReference>
<dbReference type="SUPFAM" id="SSF55681">
    <property type="entry name" value="Class II aaRS and biotin synthetases"/>
    <property type="match status" value="1"/>
</dbReference>
<evidence type="ECO:0000256" key="10">
    <source>
        <dbReference type="ARBA" id="ARBA00022917"/>
    </source>
</evidence>
<dbReference type="RefSeq" id="WP_066602600.1">
    <property type="nucleotide sequence ID" value="NZ_CP014230.1"/>
</dbReference>
<comment type="cofactor">
    <cofactor evidence="13 14">
        <name>Mg(2+)</name>
        <dbReference type="ChEBI" id="CHEBI:18420"/>
    </cofactor>
    <text evidence="13 14">Binds 3 Mg(2+) ions per subunit.</text>
</comment>
<comment type="similarity">
    <text evidence="2 13">Belongs to the class-II aminoacyl-tRNA synthetase family.</text>
</comment>
<dbReference type="InterPro" id="IPR004365">
    <property type="entry name" value="NA-bd_OB_tRNA"/>
</dbReference>
<dbReference type="InterPro" id="IPR002313">
    <property type="entry name" value="Lys-tRNA-ligase_II"/>
</dbReference>
<keyword evidence="9 13" id="KW-0460">Magnesium</keyword>
<sequence>MTQDQANAPSEKQLLRHRKEKAQFLLDAGIPLYPNDFRPSGEIAGVLETHGEKDEEVLLREGQTFALSGRIMALRSFGKATFFHIQDATGRIQVYAQRDDLGAEAYSLFKKFEIGDIVGVTGTLFRTKTGELTVKAVQVRLLSKSMRPLPEKYHGLKDVETRYRQRYVDLLVNDRAREIFRKRTAIIQFIRTFLNERHFMEVETPMMQPIAGGATAKPFKTHHNALDMELYLRIAPELYLKRLLVGGFDRVYEINRNFRNEGIDTRHNPEFTMVEFYWAYAAFADLMDLTEEMFRTLALAVNGSPVVEYQGNAIDMQDGWVRMPFHESLEKIGGVAPNVYTDYGKCRTLVQKLGETVRDDEKLGKLQAKIFDNLVEPKLIQPHFIYHYPTDISPLSRRNDLNPDITDRFELFICGQEMANAFSELNDPADQRGRFEEQVREKASGDDEAHSMDEDYIRALEYGMPPAAGQGIGIDRLVMLLTDSPSIREVILFPLLRPEIAG</sequence>
<dbReference type="InterPro" id="IPR045864">
    <property type="entry name" value="aa-tRNA-synth_II/BPL/LPL"/>
</dbReference>
<keyword evidence="6 13" id="KW-0479">Metal-binding</keyword>
<evidence type="ECO:0000256" key="3">
    <source>
        <dbReference type="ARBA" id="ARBA00011738"/>
    </source>
</evidence>
<evidence type="ECO:0000256" key="1">
    <source>
        <dbReference type="ARBA" id="ARBA00004496"/>
    </source>
</evidence>
<dbReference type="CDD" id="cd00775">
    <property type="entry name" value="LysRS_core"/>
    <property type="match status" value="1"/>
</dbReference>
<dbReference type="Pfam" id="PF01336">
    <property type="entry name" value="tRNA_anti-codon"/>
    <property type="match status" value="1"/>
</dbReference>
<evidence type="ECO:0000256" key="5">
    <source>
        <dbReference type="ARBA" id="ARBA00022598"/>
    </source>
</evidence>
<dbReference type="GO" id="GO:0004824">
    <property type="term" value="F:lysine-tRNA ligase activity"/>
    <property type="evidence" value="ECO:0007669"/>
    <property type="project" value="UniProtKB-UniRule"/>
</dbReference>
<dbReference type="GO" id="GO:0005524">
    <property type="term" value="F:ATP binding"/>
    <property type="evidence" value="ECO:0007669"/>
    <property type="project" value="UniProtKB-UniRule"/>
</dbReference>
<dbReference type="FunFam" id="3.30.930.10:FF:000001">
    <property type="entry name" value="Lysine--tRNA ligase"/>
    <property type="match status" value="1"/>
</dbReference>
<keyword evidence="7 13" id="KW-0547">Nucleotide-binding</keyword>
<evidence type="ECO:0000256" key="4">
    <source>
        <dbReference type="ARBA" id="ARBA00022490"/>
    </source>
</evidence>
<keyword evidence="8 13" id="KW-0067">ATP-binding</keyword>
<dbReference type="PRINTS" id="PR00982">
    <property type="entry name" value="TRNASYNTHLYS"/>
</dbReference>
<accession>A0A109W5G4</accession>
<evidence type="ECO:0000256" key="6">
    <source>
        <dbReference type="ARBA" id="ARBA00022723"/>
    </source>
</evidence>
<dbReference type="SUPFAM" id="SSF50249">
    <property type="entry name" value="Nucleic acid-binding proteins"/>
    <property type="match status" value="1"/>
</dbReference>
<dbReference type="PANTHER" id="PTHR42918:SF15">
    <property type="entry name" value="LYSINE--TRNA LIGASE, CHLOROPLASTIC_MITOCHONDRIAL"/>
    <property type="match status" value="1"/>
</dbReference>
<feature type="binding site" evidence="13">
    <location>
        <position position="417"/>
    </location>
    <ligand>
        <name>Mg(2+)</name>
        <dbReference type="ChEBI" id="CHEBI:18420"/>
        <label>2</label>
    </ligand>
</feature>
<dbReference type="InterPro" id="IPR004364">
    <property type="entry name" value="Aa-tRNA-synt_II"/>
</dbReference>
<dbReference type="CDD" id="cd04322">
    <property type="entry name" value="LysRS_N"/>
    <property type="match status" value="1"/>
</dbReference>
<keyword evidence="4 13" id="KW-0963">Cytoplasm</keyword>
<keyword evidence="10 13" id="KW-0648">Protein biosynthesis</keyword>
<dbReference type="InterPro" id="IPR006195">
    <property type="entry name" value="aa-tRNA-synth_II"/>
</dbReference>
<feature type="binding site" evidence="13">
    <location>
        <position position="410"/>
    </location>
    <ligand>
        <name>Mg(2+)</name>
        <dbReference type="ChEBI" id="CHEBI:18420"/>
        <label>1</label>
    </ligand>
</feature>
<dbReference type="Proteomes" id="UP000063964">
    <property type="component" value="Chromosome"/>
</dbReference>
<evidence type="ECO:0000256" key="11">
    <source>
        <dbReference type="ARBA" id="ARBA00023146"/>
    </source>
</evidence>
<dbReference type="InterPro" id="IPR012340">
    <property type="entry name" value="NA-bd_OB-fold"/>
</dbReference>
<evidence type="ECO:0000256" key="7">
    <source>
        <dbReference type="ARBA" id="ARBA00022741"/>
    </source>
</evidence>
<dbReference type="InterPro" id="IPR018149">
    <property type="entry name" value="Lys-tRNA-synth_II_C"/>
</dbReference>
<evidence type="ECO:0000256" key="14">
    <source>
        <dbReference type="RuleBase" id="RU000336"/>
    </source>
</evidence>
<dbReference type="KEGG" id="doa:AXF15_01960"/>
<dbReference type="GO" id="GO:0006430">
    <property type="term" value="P:lysyl-tRNA aminoacylation"/>
    <property type="evidence" value="ECO:0007669"/>
    <property type="project" value="UniProtKB-UniRule"/>
</dbReference>
<evidence type="ECO:0000313" key="17">
    <source>
        <dbReference type="Proteomes" id="UP000063964"/>
    </source>
</evidence>
<dbReference type="FunFam" id="2.40.50.140:FF:000024">
    <property type="entry name" value="Lysine--tRNA ligase"/>
    <property type="match status" value="1"/>
</dbReference>
<dbReference type="PANTHER" id="PTHR42918">
    <property type="entry name" value="LYSYL-TRNA SYNTHETASE"/>
    <property type="match status" value="1"/>
</dbReference>
<evidence type="ECO:0000256" key="12">
    <source>
        <dbReference type="ARBA" id="ARBA00048573"/>
    </source>
</evidence>
<evidence type="ECO:0000256" key="13">
    <source>
        <dbReference type="HAMAP-Rule" id="MF_00252"/>
    </source>
</evidence>
<evidence type="ECO:0000256" key="8">
    <source>
        <dbReference type="ARBA" id="ARBA00022840"/>
    </source>
</evidence>
<dbReference type="EMBL" id="CP014230">
    <property type="protein sequence ID" value="AMD91999.1"/>
    <property type="molecule type" value="Genomic_DNA"/>
</dbReference>
<dbReference type="AlphaFoldDB" id="A0A109W5G4"/>
<keyword evidence="5 13" id="KW-0436">Ligase</keyword>
<dbReference type="Gene3D" id="3.30.930.10">
    <property type="entry name" value="Bira Bifunctional Protein, Domain 2"/>
    <property type="match status" value="1"/>
</dbReference>
<evidence type="ECO:0000256" key="9">
    <source>
        <dbReference type="ARBA" id="ARBA00022842"/>
    </source>
</evidence>
<dbReference type="GO" id="GO:0000049">
    <property type="term" value="F:tRNA binding"/>
    <property type="evidence" value="ECO:0007669"/>
    <property type="project" value="TreeGrafter"/>
</dbReference>
<dbReference type="OrthoDB" id="9801152at2"/>
<feature type="binding site" evidence="13">
    <location>
        <position position="417"/>
    </location>
    <ligand>
        <name>Mg(2+)</name>
        <dbReference type="ChEBI" id="CHEBI:18420"/>
        <label>1</label>
    </ligand>
</feature>
<dbReference type="InterPro" id="IPR044136">
    <property type="entry name" value="Lys-tRNA-ligase_II_N"/>
</dbReference>
<name>A0A109W5G4_9BACT</name>
<dbReference type="GO" id="GO:0005829">
    <property type="term" value="C:cytosol"/>
    <property type="evidence" value="ECO:0007669"/>
    <property type="project" value="TreeGrafter"/>
</dbReference>
<protein>
    <recommendedName>
        <fullName evidence="13">Lysine--tRNA ligase</fullName>
        <ecNumber evidence="13">6.1.1.6</ecNumber>
    </recommendedName>
    <alternativeName>
        <fullName evidence="13">Lysyl-tRNA synthetase</fullName>
        <shortName evidence="13">LysRS</shortName>
    </alternativeName>
</protein>
<keyword evidence="17" id="KW-1185">Reference proteome</keyword>
<organism evidence="16 17">
    <name type="scientific">Desulfomicrobium orale DSM 12838</name>
    <dbReference type="NCBI Taxonomy" id="888061"/>
    <lineage>
        <taxon>Bacteria</taxon>
        <taxon>Pseudomonadati</taxon>
        <taxon>Thermodesulfobacteriota</taxon>
        <taxon>Desulfovibrionia</taxon>
        <taxon>Desulfovibrionales</taxon>
        <taxon>Desulfomicrobiaceae</taxon>
        <taxon>Desulfomicrobium</taxon>
    </lineage>
</organism>
<dbReference type="GO" id="GO:0042803">
    <property type="term" value="F:protein homodimerization activity"/>
    <property type="evidence" value="ECO:0007669"/>
    <property type="project" value="UniProtKB-ARBA"/>
</dbReference>
<dbReference type="NCBIfam" id="TIGR00499">
    <property type="entry name" value="lysS_bact"/>
    <property type="match status" value="1"/>
</dbReference>
<feature type="domain" description="Aminoacyl-transfer RNA synthetases class-II family profile" evidence="15">
    <location>
        <begin position="180"/>
        <end position="498"/>
    </location>
</feature>
<gene>
    <name evidence="13 16" type="primary">lysS</name>
    <name evidence="16" type="ORF">AXF15_01960</name>
</gene>
<evidence type="ECO:0000259" key="15">
    <source>
        <dbReference type="PROSITE" id="PS50862"/>
    </source>
</evidence>
<proteinExistence type="inferred from homology"/>
<keyword evidence="11 13" id="KW-0030">Aminoacyl-tRNA synthetase</keyword>
<comment type="catalytic activity">
    <reaction evidence="12 13 14">
        <text>tRNA(Lys) + L-lysine + ATP = L-lysyl-tRNA(Lys) + AMP + diphosphate</text>
        <dbReference type="Rhea" id="RHEA:20792"/>
        <dbReference type="Rhea" id="RHEA-COMP:9696"/>
        <dbReference type="Rhea" id="RHEA-COMP:9697"/>
        <dbReference type="ChEBI" id="CHEBI:30616"/>
        <dbReference type="ChEBI" id="CHEBI:32551"/>
        <dbReference type="ChEBI" id="CHEBI:33019"/>
        <dbReference type="ChEBI" id="CHEBI:78442"/>
        <dbReference type="ChEBI" id="CHEBI:78529"/>
        <dbReference type="ChEBI" id="CHEBI:456215"/>
        <dbReference type="EC" id="6.1.1.6"/>
    </reaction>
</comment>
<comment type="subcellular location">
    <subcellularLocation>
        <location evidence="1 13">Cytoplasm</location>
    </subcellularLocation>
</comment>
<dbReference type="HAMAP" id="MF_00252">
    <property type="entry name" value="Lys_tRNA_synth_class2"/>
    <property type="match status" value="1"/>
</dbReference>
<dbReference type="STRING" id="888061.AXF15_01960"/>
<comment type="subunit">
    <text evidence="3 13">Homodimer.</text>
</comment>
<dbReference type="NCBIfam" id="NF001756">
    <property type="entry name" value="PRK00484.1"/>
    <property type="match status" value="1"/>
</dbReference>
<dbReference type="Gene3D" id="2.40.50.140">
    <property type="entry name" value="Nucleic acid-binding proteins"/>
    <property type="match status" value="1"/>
</dbReference>
<evidence type="ECO:0000256" key="2">
    <source>
        <dbReference type="ARBA" id="ARBA00008226"/>
    </source>
</evidence>
<dbReference type="EC" id="6.1.1.6" evidence="13"/>
<dbReference type="Pfam" id="PF00152">
    <property type="entry name" value="tRNA-synt_2"/>
    <property type="match status" value="1"/>
</dbReference>
<dbReference type="PROSITE" id="PS50862">
    <property type="entry name" value="AA_TRNA_LIGASE_II"/>
    <property type="match status" value="1"/>
</dbReference>
<evidence type="ECO:0000313" key="16">
    <source>
        <dbReference type="EMBL" id="AMD91999.1"/>
    </source>
</evidence>